<sequence length="17" mass="2038">MQFLIGPPHGFKRFSLY</sequence>
<organism evidence="1">
    <name type="scientific">Lepeophtheirus salmonis</name>
    <name type="common">Salmon louse</name>
    <name type="synonym">Caligus salmonis</name>
    <dbReference type="NCBI Taxonomy" id="72036"/>
    <lineage>
        <taxon>Eukaryota</taxon>
        <taxon>Metazoa</taxon>
        <taxon>Ecdysozoa</taxon>
        <taxon>Arthropoda</taxon>
        <taxon>Crustacea</taxon>
        <taxon>Multicrustacea</taxon>
        <taxon>Hexanauplia</taxon>
        <taxon>Copepoda</taxon>
        <taxon>Siphonostomatoida</taxon>
        <taxon>Caligidae</taxon>
        <taxon>Lepeophtheirus</taxon>
    </lineage>
</organism>
<protein>
    <submittedName>
        <fullName evidence="1">Uncharacterized protein</fullName>
    </submittedName>
</protein>
<dbReference type="EMBL" id="HACA01027703">
    <property type="protein sequence ID" value="CDW45064.1"/>
    <property type="molecule type" value="Transcribed_RNA"/>
</dbReference>
<evidence type="ECO:0000313" key="1">
    <source>
        <dbReference type="EMBL" id="CDW45064.1"/>
    </source>
</evidence>
<dbReference type="AlphaFoldDB" id="A0A0K2V3I9"/>
<accession>A0A0K2V3I9</accession>
<name>A0A0K2V3I9_LEPSM</name>
<proteinExistence type="predicted"/>
<reference evidence="1" key="1">
    <citation type="submission" date="2014-05" db="EMBL/GenBank/DDBJ databases">
        <authorList>
            <person name="Chronopoulou M."/>
        </authorList>
    </citation>
    <scope>NUCLEOTIDE SEQUENCE</scope>
    <source>
        <tissue evidence="1">Whole organism</tissue>
    </source>
</reference>